<evidence type="ECO:0000313" key="3">
    <source>
        <dbReference type="Proteomes" id="UP000825935"/>
    </source>
</evidence>
<feature type="coiled-coil region" evidence="1">
    <location>
        <begin position="59"/>
        <end position="101"/>
    </location>
</feature>
<dbReference type="AlphaFoldDB" id="A0A8T2SIC3"/>
<comment type="caution">
    <text evidence="2">The sequence shown here is derived from an EMBL/GenBank/DDBJ whole genome shotgun (WGS) entry which is preliminary data.</text>
</comment>
<dbReference type="Proteomes" id="UP000825935">
    <property type="component" value="Chromosome 19"/>
</dbReference>
<organism evidence="2 3">
    <name type="scientific">Ceratopteris richardii</name>
    <name type="common">Triangle waterfern</name>
    <dbReference type="NCBI Taxonomy" id="49495"/>
    <lineage>
        <taxon>Eukaryota</taxon>
        <taxon>Viridiplantae</taxon>
        <taxon>Streptophyta</taxon>
        <taxon>Embryophyta</taxon>
        <taxon>Tracheophyta</taxon>
        <taxon>Polypodiopsida</taxon>
        <taxon>Polypodiidae</taxon>
        <taxon>Polypodiales</taxon>
        <taxon>Pteridineae</taxon>
        <taxon>Pteridaceae</taxon>
        <taxon>Parkerioideae</taxon>
        <taxon>Ceratopteris</taxon>
    </lineage>
</organism>
<accession>A0A8T2SIC3</accession>
<evidence type="ECO:0000256" key="1">
    <source>
        <dbReference type="SAM" id="Coils"/>
    </source>
</evidence>
<keyword evidence="1" id="KW-0175">Coiled coil</keyword>
<sequence>MEQDLCDLRTLSTHGFYVRMESPSRCEAQQQEYFLNNDAANGINSVDADKYDLQSLQYVRALKTENEILKRVLLLAKKEEVEKLELELQALKQSASSASTVVINQSQEGHRTNINDCPAILNAGMGDNVINRWSQFDAINFLDSLHCIEDKILQKKIDILGLETDSTEASNSSHTKSYLNGDLRHLLKALARDVVFLRQENQWLKQKSPSVKSHC</sequence>
<protein>
    <submittedName>
        <fullName evidence="2">Uncharacterized protein</fullName>
    </submittedName>
</protein>
<gene>
    <name evidence="2" type="ORF">KP509_19G004400</name>
</gene>
<evidence type="ECO:0000313" key="2">
    <source>
        <dbReference type="EMBL" id="KAH7351589.1"/>
    </source>
</evidence>
<name>A0A8T2SIC3_CERRI</name>
<dbReference type="EMBL" id="CM035424">
    <property type="protein sequence ID" value="KAH7351589.1"/>
    <property type="molecule type" value="Genomic_DNA"/>
</dbReference>
<reference evidence="2" key="1">
    <citation type="submission" date="2021-08" db="EMBL/GenBank/DDBJ databases">
        <title>WGS assembly of Ceratopteris richardii.</title>
        <authorList>
            <person name="Marchant D.B."/>
            <person name="Chen G."/>
            <person name="Jenkins J."/>
            <person name="Shu S."/>
            <person name="Leebens-Mack J."/>
            <person name="Grimwood J."/>
            <person name="Schmutz J."/>
            <person name="Soltis P."/>
            <person name="Soltis D."/>
            <person name="Chen Z.-H."/>
        </authorList>
    </citation>
    <scope>NUCLEOTIDE SEQUENCE</scope>
    <source>
        <strain evidence="2">Whitten #5841</strain>
        <tissue evidence="2">Leaf</tissue>
    </source>
</reference>
<proteinExistence type="predicted"/>
<keyword evidence="3" id="KW-1185">Reference proteome</keyword>